<evidence type="ECO:0000256" key="12">
    <source>
        <dbReference type="ARBA" id="ARBA00023049"/>
    </source>
</evidence>
<evidence type="ECO:0000259" key="17">
    <source>
        <dbReference type="SMART" id="SM01264"/>
    </source>
</evidence>
<evidence type="ECO:0000256" key="11">
    <source>
        <dbReference type="ARBA" id="ARBA00022946"/>
    </source>
</evidence>
<evidence type="ECO:0000256" key="16">
    <source>
        <dbReference type="SAM" id="Coils"/>
    </source>
</evidence>
<evidence type="ECO:0000256" key="13">
    <source>
        <dbReference type="ARBA" id="ARBA00023128"/>
    </source>
</evidence>
<dbReference type="InterPro" id="IPR007863">
    <property type="entry name" value="Peptidase_M16_C"/>
</dbReference>
<evidence type="ECO:0000256" key="6">
    <source>
        <dbReference type="ARBA" id="ARBA00020167"/>
    </source>
</evidence>
<dbReference type="SUPFAM" id="SSF63411">
    <property type="entry name" value="LuxS/MPP-like metallohydrolase"/>
    <property type="match status" value="4"/>
</dbReference>
<evidence type="ECO:0000256" key="5">
    <source>
        <dbReference type="ARBA" id="ARBA00011853"/>
    </source>
</evidence>
<dbReference type="Pfam" id="PF00675">
    <property type="entry name" value="Peptidase_M16"/>
    <property type="match status" value="1"/>
</dbReference>
<dbReference type="Pfam" id="PF05193">
    <property type="entry name" value="Peptidase_M16_C"/>
    <property type="match status" value="1"/>
</dbReference>
<keyword evidence="8" id="KW-0479">Metal-binding</keyword>
<comment type="subcellular location">
    <subcellularLocation>
        <location evidence="3">Mitochondrion intermembrane space</location>
    </subcellularLocation>
    <subcellularLocation>
        <location evidence="2">Mitochondrion matrix</location>
    </subcellularLocation>
</comment>
<feature type="coiled-coil region" evidence="16">
    <location>
        <begin position="559"/>
        <end position="603"/>
    </location>
</feature>
<dbReference type="EMBL" id="CAJPDQ010000011">
    <property type="protein sequence ID" value="CAF9916501.1"/>
    <property type="molecule type" value="Genomic_DNA"/>
</dbReference>
<dbReference type="SMART" id="SM01264">
    <property type="entry name" value="M16C_associated"/>
    <property type="match status" value="1"/>
</dbReference>
<evidence type="ECO:0000313" key="19">
    <source>
        <dbReference type="Proteomes" id="UP000664169"/>
    </source>
</evidence>
<dbReference type="InterPro" id="IPR055130">
    <property type="entry name" value="PreP_C"/>
</dbReference>
<evidence type="ECO:0000256" key="14">
    <source>
        <dbReference type="ARBA" id="ARBA00034552"/>
    </source>
</evidence>
<dbReference type="GO" id="GO:0005759">
    <property type="term" value="C:mitochondrial matrix"/>
    <property type="evidence" value="ECO:0007669"/>
    <property type="project" value="UniProtKB-SubCell"/>
</dbReference>
<feature type="domain" description="Peptidase M16C associated" evidence="17">
    <location>
        <begin position="551"/>
        <end position="809"/>
    </location>
</feature>
<evidence type="ECO:0000256" key="7">
    <source>
        <dbReference type="ARBA" id="ARBA00022670"/>
    </source>
</evidence>
<dbReference type="InterPro" id="IPR011249">
    <property type="entry name" value="Metalloenz_LuxS/M16"/>
</dbReference>
<dbReference type="PANTHER" id="PTHR43016">
    <property type="entry name" value="PRESEQUENCE PROTEASE"/>
    <property type="match status" value="1"/>
</dbReference>
<evidence type="ECO:0000256" key="15">
    <source>
        <dbReference type="ARBA" id="ARBA00045897"/>
    </source>
</evidence>
<comment type="similarity">
    <text evidence="4">Belongs to the peptidase M16 family. PreP subfamily.</text>
</comment>
<evidence type="ECO:0000256" key="8">
    <source>
        <dbReference type="ARBA" id="ARBA00022723"/>
    </source>
</evidence>
<dbReference type="OrthoDB" id="10250783at2759"/>
<keyword evidence="9" id="KW-0378">Hydrolase</keyword>
<dbReference type="GO" id="GO:0005758">
    <property type="term" value="C:mitochondrial intermembrane space"/>
    <property type="evidence" value="ECO:0007669"/>
    <property type="project" value="UniProtKB-SubCell"/>
</dbReference>
<dbReference type="FunFam" id="3.30.830.10:FF:000011">
    <property type="entry name" value="Presequence protease, mitochondrial"/>
    <property type="match status" value="1"/>
</dbReference>
<evidence type="ECO:0000256" key="4">
    <source>
        <dbReference type="ARBA" id="ARBA00007575"/>
    </source>
</evidence>
<comment type="cofactor">
    <cofactor evidence="1">
        <name>Zn(2+)</name>
        <dbReference type="ChEBI" id="CHEBI:29105"/>
    </cofactor>
</comment>
<keyword evidence="16" id="KW-0175">Coiled coil</keyword>
<dbReference type="FunFam" id="3.30.830.10:FF:000013">
    <property type="entry name" value="Mitochondrial presequence protease"/>
    <property type="match status" value="1"/>
</dbReference>
<evidence type="ECO:0000256" key="10">
    <source>
        <dbReference type="ARBA" id="ARBA00022833"/>
    </source>
</evidence>
<evidence type="ECO:0000256" key="9">
    <source>
        <dbReference type="ARBA" id="ARBA00022801"/>
    </source>
</evidence>
<keyword evidence="19" id="KW-1185">Reference proteome</keyword>
<proteinExistence type="inferred from homology"/>
<evidence type="ECO:0000313" key="18">
    <source>
        <dbReference type="EMBL" id="CAF9916501.1"/>
    </source>
</evidence>
<comment type="function">
    <text evidence="15">Degrades mitochondrial transit peptides after their cleavage in the intermembrane space or in the matrix, and presequence peptides; clearance of these peptides is required to keep the presequence processing machinery running. Preferentially cleaves the N-terminal side of paired basic amino acid residues. Also degrades other unstructured peptides. May function as an ATP-dependent peptidase as opposed to a metalloendopeptidase.</text>
</comment>
<dbReference type="GO" id="GO:0016485">
    <property type="term" value="P:protein processing"/>
    <property type="evidence" value="ECO:0007669"/>
    <property type="project" value="TreeGrafter"/>
</dbReference>
<dbReference type="FunFam" id="3.30.830.10:FF:000009">
    <property type="entry name" value="Presequence protease, mitochondrial"/>
    <property type="match status" value="1"/>
</dbReference>
<dbReference type="Pfam" id="PF22516">
    <property type="entry name" value="PreP_C"/>
    <property type="match status" value="1"/>
</dbReference>
<dbReference type="GO" id="GO:0046872">
    <property type="term" value="F:metal ion binding"/>
    <property type="evidence" value="ECO:0007669"/>
    <property type="project" value="UniProtKB-KW"/>
</dbReference>
<accession>A0A8H3F1K1</accession>
<evidence type="ECO:0000256" key="3">
    <source>
        <dbReference type="ARBA" id="ARBA00004569"/>
    </source>
</evidence>
<comment type="caution">
    <text evidence="18">The sequence shown here is derived from an EMBL/GenBank/DDBJ whole genome shotgun (WGS) entry which is preliminary data.</text>
</comment>
<dbReference type="GO" id="GO:0004222">
    <property type="term" value="F:metalloendopeptidase activity"/>
    <property type="evidence" value="ECO:0007669"/>
    <property type="project" value="TreeGrafter"/>
</dbReference>
<dbReference type="PANTHER" id="PTHR43016:SF13">
    <property type="entry name" value="PRESEQUENCE PROTEASE, MITOCHONDRIAL"/>
    <property type="match status" value="1"/>
</dbReference>
<dbReference type="Gene3D" id="3.30.830.10">
    <property type="entry name" value="Metalloenzyme, LuxS/M16 peptidase-like"/>
    <property type="match status" value="4"/>
</dbReference>
<evidence type="ECO:0000256" key="1">
    <source>
        <dbReference type="ARBA" id="ARBA00001947"/>
    </source>
</evidence>
<protein>
    <recommendedName>
        <fullName evidence="6">Presequence protease, mitochondrial</fullName>
    </recommendedName>
    <alternativeName>
        <fullName evidence="14">Pitrilysin metalloproteinase</fullName>
    </alternativeName>
</protein>
<keyword evidence="12" id="KW-0482">Metalloprotease</keyword>
<organism evidence="18 19">
    <name type="scientific">Gomphillus americanus</name>
    <dbReference type="NCBI Taxonomy" id="1940652"/>
    <lineage>
        <taxon>Eukaryota</taxon>
        <taxon>Fungi</taxon>
        <taxon>Dikarya</taxon>
        <taxon>Ascomycota</taxon>
        <taxon>Pezizomycotina</taxon>
        <taxon>Lecanoromycetes</taxon>
        <taxon>OSLEUM clade</taxon>
        <taxon>Ostropomycetidae</taxon>
        <taxon>Ostropales</taxon>
        <taxon>Graphidaceae</taxon>
        <taxon>Gomphilloideae</taxon>
        <taxon>Gomphillus</taxon>
    </lineage>
</organism>
<comment type="subunit">
    <text evidence="5">Monomer and homodimer; homodimerization is induced by binding of the substrate.</text>
</comment>
<keyword evidence="7 18" id="KW-0645">Protease</keyword>
<dbReference type="InterPro" id="IPR011765">
    <property type="entry name" value="Pept_M16_N"/>
</dbReference>
<dbReference type="Pfam" id="PF08367">
    <property type="entry name" value="M16C_assoc"/>
    <property type="match status" value="1"/>
</dbReference>
<keyword evidence="13" id="KW-0496">Mitochondrion</keyword>
<gene>
    <name evidence="18" type="primary">CYM1</name>
    <name evidence="18" type="ORF">GOMPHAMPRED_001027</name>
</gene>
<name>A0A8H3F1K1_9LECA</name>
<dbReference type="AlphaFoldDB" id="A0A8H3F1K1"/>
<keyword evidence="11" id="KW-0809">Transit peptide</keyword>
<dbReference type="Proteomes" id="UP000664169">
    <property type="component" value="Unassembled WGS sequence"/>
</dbReference>
<sequence length="1080" mass="120579">MAASFWALPSKILLEKTVARAPRIIMQLYNITDVVDYAGQHKFANLAATFSTRRAPRCLSRLANQKKAVWPSPRSYATVTEISRYPKPGEHLHGFTLERAQHVPELQLTALQLRHDKTGAEYLHVARDDKNNVFSIGFKTNPPDDTGVPHILEHTTLCGSQRYPVRDPFFKMLPRSLSNFMNAFTSSDYTSYPFATTNRKDFNNLMSVYLDATLHPLLKENDFTQEGWRIGPQDPEALASDQSNEEAAKLVFKGVVYNEMKGQMSDASYLYYIRYQDHIFPDINNSGGDPQKMTDLTYEDLKNFHMRNYHPSNARIFTYGDMPLDDHLVEIGQRLEIFEKIQADKAIKEPIKLDSPQDIVVTGPTDPLVDKDMQYKTSVSWLMGNTSDIVETFSLGVMSSLLMDGYGSPLYRGLIESGLGPDFSPNTGYDGGGKVGILAVGLSGVKQADVPRVKVAIHKTLEEVHQKGFDQHKIDGILHQLELALKHKTANFGMGLMNRLQPGWFNGVDPFDSLQWNETVSAFKERLAQGGYLEGLLEKYLLNDRTLTFTMEPSATYGEDLIKEEAERLASKIAEAEGKFGGKKEAQQVLTSQELELVEVQNSARSMDVSCLPQVNVSDITRQMERKPVRDSKLDQVKIQWREASTNGLTYFKAINTLQGLPQELRILIPLFSDAIMRLGTKDKTMEEIEDLIKLKTGGISTGYYTASKPEDYMTAVEGFSLSGYALDKNVTDMFELLRLVIQETNFDGAEAESMIRQLIQGDASGALNAVASSGHAYARRYAESNITPHGFLSEQVKGLTQVRNITALASRTPEQGLADVIQKLKTIQSFAVSNSASFRAAITCGAESVSSNEASITQFLSHLPSDVSISSTTTDSNFESRNSKTFFPLPYQVYYSATTIPTVPYTSTQSAPLSILAQLLTHRHLHHEIREKGGAYGGGAYANALNGVFGFYSYRDPNPQNTMKIVADAGRWARDRRWTAQDLEEAKLSVFQSLDAPESVNQEGMTRFTSGIDEDMEQRRREQLLDVQLDEVRSVADDIIVKGMSKASSAILGEKKPWLDTEWQVNDINVSLDPTPSHE</sequence>
<reference evidence="18" key="1">
    <citation type="submission" date="2021-03" db="EMBL/GenBank/DDBJ databases">
        <authorList>
            <person name="Tagirdzhanova G."/>
        </authorList>
    </citation>
    <scope>NUCLEOTIDE SEQUENCE</scope>
</reference>
<keyword evidence="10" id="KW-0862">Zinc</keyword>
<evidence type="ECO:0000256" key="2">
    <source>
        <dbReference type="ARBA" id="ARBA00004305"/>
    </source>
</evidence>
<dbReference type="InterPro" id="IPR013578">
    <property type="entry name" value="Peptidase_M16C_assoc"/>
</dbReference>